<evidence type="ECO:0000313" key="3">
    <source>
        <dbReference type="EMBL" id="ACT95153.1"/>
    </source>
</evidence>
<dbReference type="CAZy" id="GT4">
    <property type="family name" value="Glycosyltransferase Family 4"/>
</dbReference>
<dbReference type="GO" id="GO:0016757">
    <property type="term" value="F:glycosyltransferase activity"/>
    <property type="evidence" value="ECO:0007669"/>
    <property type="project" value="InterPro"/>
</dbReference>
<dbReference type="EMBL" id="CP001619">
    <property type="protein sequence ID" value="ACT95153.1"/>
    <property type="molecule type" value="Genomic_DNA"/>
</dbReference>
<feature type="domain" description="Glycosyl transferase family 1" evidence="2">
    <location>
        <begin position="178"/>
        <end position="342"/>
    </location>
</feature>
<dbReference type="InterPro" id="IPR001296">
    <property type="entry name" value="Glyco_trans_1"/>
</dbReference>
<dbReference type="PANTHER" id="PTHR46401">
    <property type="entry name" value="GLYCOSYLTRANSFERASE WBBK-RELATED"/>
    <property type="match status" value="1"/>
</dbReference>
<keyword evidence="1 3" id="KW-0808">Transferase</keyword>
<dbReference type="RefSeq" id="WP_015813397.1">
    <property type="nucleotide sequence ID" value="NC_013037.1"/>
</dbReference>
<name>C6VXX0_DYAFD</name>
<dbReference type="Proteomes" id="UP000002011">
    <property type="component" value="Chromosome"/>
</dbReference>
<dbReference type="SUPFAM" id="SSF53756">
    <property type="entry name" value="UDP-Glycosyltransferase/glycogen phosphorylase"/>
    <property type="match status" value="1"/>
</dbReference>
<protein>
    <submittedName>
        <fullName evidence="3">Glycosyl transferase group 1</fullName>
    </submittedName>
</protein>
<evidence type="ECO:0000256" key="1">
    <source>
        <dbReference type="ARBA" id="ARBA00022679"/>
    </source>
</evidence>
<dbReference type="AlphaFoldDB" id="C6VXX0"/>
<dbReference type="PANTHER" id="PTHR46401:SF2">
    <property type="entry name" value="GLYCOSYLTRANSFERASE WBBK-RELATED"/>
    <property type="match status" value="1"/>
</dbReference>
<proteinExistence type="predicted"/>
<gene>
    <name evidence="3" type="ordered locus">Dfer_3949</name>
</gene>
<accession>C6VXX0</accession>
<dbReference type="KEGG" id="dfe:Dfer_3949"/>
<dbReference type="Pfam" id="PF00534">
    <property type="entry name" value="Glycos_transf_1"/>
    <property type="match status" value="1"/>
</dbReference>
<dbReference type="eggNOG" id="COG0438">
    <property type="taxonomic scope" value="Bacteria"/>
</dbReference>
<organism evidence="3 4">
    <name type="scientific">Dyadobacter fermentans (strain ATCC 700827 / DSM 18053 / CIP 107007 / KCTC 52180 / NS114)</name>
    <dbReference type="NCBI Taxonomy" id="471854"/>
    <lineage>
        <taxon>Bacteria</taxon>
        <taxon>Pseudomonadati</taxon>
        <taxon>Bacteroidota</taxon>
        <taxon>Cytophagia</taxon>
        <taxon>Cytophagales</taxon>
        <taxon>Spirosomataceae</taxon>
        <taxon>Dyadobacter</taxon>
    </lineage>
</organism>
<evidence type="ECO:0000313" key="4">
    <source>
        <dbReference type="Proteomes" id="UP000002011"/>
    </source>
</evidence>
<dbReference type="Gene3D" id="3.40.50.2000">
    <property type="entry name" value="Glycogen Phosphorylase B"/>
    <property type="match status" value="1"/>
</dbReference>
<sequence>MKRVLLISTVHPATDSRIMYKIVPSLRSGYEVFCALPQLYASEKRLISLPRFERLLPRLLFAHPVALVKCLMLRPHIVHIFVPELIPLALLFQCIGARVIYEVQENLFKKFAIKTYNNSLIFRVLFKFFDKLARRKFHCIFTDDAYLEEYTDLAKSSVVIHNYVSLPVIDALGNEAVPVQRPEFFYLGVVSMERCLDTMIEALARLKSGYADFHLHLFGPVRVSSTALKSLPGYQQVAGHITFHGYTDQKIAMRVAARAVAGIALLKPVADYPESLPTKLFEYMALKLPLITSDFPLYKQIVGQAACGFCISPYDADALCYALEQCMNNGSLRHEMGRNARKAAETVYNWASEEKLLLAFYNNILIS</sequence>
<keyword evidence="4" id="KW-1185">Reference proteome</keyword>
<dbReference type="OrthoDB" id="1450439at2"/>
<dbReference type="GO" id="GO:0009103">
    <property type="term" value="P:lipopolysaccharide biosynthetic process"/>
    <property type="evidence" value="ECO:0007669"/>
    <property type="project" value="TreeGrafter"/>
</dbReference>
<reference evidence="3 4" key="1">
    <citation type="journal article" date="2009" name="Stand. Genomic Sci.">
        <title>Complete genome sequence of Dyadobacter fermentans type strain (NS114).</title>
        <authorList>
            <person name="Lang E."/>
            <person name="Lapidus A."/>
            <person name="Chertkov O."/>
            <person name="Brettin T."/>
            <person name="Detter J.C."/>
            <person name="Han C."/>
            <person name="Copeland A."/>
            <person name="Glavina Del Rio T."/>
            <person name="Nolan M."/>
            <person name="Chen F."/>
            <person name="Lucas S."/>
            <person name="Tice H."/>
            <person name="Cheng J.F."/>
            <person name="Land M."/>
            <person name="Hauser L."/>
            <person name="Chang Y.J."/>
            <person name="Jeffries C.D."/>
            <person name="Kopitz M."/>
            <person name="Bruce D."/>
            <person name="Goodwin L."/>
            <person name="Pitluck S."/>
            <person name="Ovchinnikova G."/>
            <person name="Pati A."/>
            <person name="Ivanova N."/>
            <person name="Mavrommatis K."/>
            <person name="Chen A."/>
            <person name="Palaniappan K."/>
            <person name="Chain P."/>
            <person name="Bristow J."/>
            <person name="Eisen J.A."/>
            <person name="Markowitz V."/>
            <person name="Hugenholtz P."/>
            <person name="Goker M."/>
            <person name="Rohde M."/>
            <person name="Kyrpides N.C."/>
            <person name="Klenk H.P."/>
        </authorList>
    </citation>
    <scope>NUCLEOTIDE SEQUENCE [LARGE SCALE GENOMIC DNA]</scope>
    <source>
        <strain evidence="4">ATCC 700827 / DSM 18053 / CIP 107007 / KCTC 52180 / NS114</strain>
    </source>
</reference>
<dbReference type="STRING" id="471854.Dfer_3949"/>
<evidence type="ECO:0000259" key="2">
    <source>
        <dbReference type="Pfam" id="PF00534"/>
    </source>
</evidence>
<dbReference type="HOGENOM" id="CLU_009583_36_1_10"/>